<evidence type="ECO:0000256" key="3">
    <source>
        <dbReference type="ARBA" id="ARBA00023242"/>
    </source>
</evidence>
<evidence type="ECO:0000256" key="2">
    <source>
        <dbReference type="ARBA" id="ARBA00023125"/>
    </source>
</evidence>
<dbReference type="Proteomes" id="UP001295684">
    <property type="component" value="Unassembled WGS sequence"/>
</dbReference>
<name>A0AAD1XNG9_EUPCR</name>
<feature type="domain" description="HTH myb-type" evidence="6">
    <location>
        <begin position="321"/>
        <end position="373"/>
    </location>
</feature>
<evidence type="ECO:0000259" key="6">
    <source>
        <dbReference type="PROSITE" id="PS51294"/>
    </source>
</evidence>
<dbReference type="SMART" id="SM00717">
    <property type="entry name" value="SANT"/>
    <property type="match status" value="2"/>
</dbReference>
<accession>A0AAD1XNG9</accession>
<dbReference type="GO" id="GO:0000976">
    <property type="term" value="F:transcription cis-regulatory region binding"/>
    <property type="evidence" value="ECO:0007669"/>
    <property type="project" value="TreeGrafter"/>
</dbReference>
<dbReference type="InterPro" id="IPR017930">
    <property type="entry name" value="Myb_dom"/>
</dbReference>
<organism evidence="7 8">
    <name type="scientific">Euplotes crassus</name>
    <dbReference type="NCBI Taxonomy" id="5936"/>
    <lineage>
        <taxon>Eukaryota</taxon>
        <taxon>Sar</taxon>
        <taxon>Alveolata</taxon>
        <taxon>Ciliophora</taxon>
        <taxon>Intramacronucleata</taxon>
        <taxon>Spirotrichea</taxon>
        <taxon>Hypotrichia</taxon>
        <taxon>Euplotida</taxon>
        <taxon>Euplotidae</taxon>
        <taxon>Moneuplotes</taxon>
    </lineage>
</organism>
<dbReference type="EMBL" id="CAMPGE010017363">
    <property type="protein sequence ID" value="CAI2375857.1"/>
    <property type="molecule type" value="Genomic_DNA"/>
</dbReference>
<reference evidence="7" key="1">
    <citation type="submission" date="2023-07" db="EMBL/GenBank/DDBJ databases">
        <authorList>
            <consortium name="AG Swart"/>
            <person name="Singh M."/>
            <person name="Singh A."/>
            <person name="Seah K."/>
            <person name="Emmerich C."/>
        </authorList>
    </citation>
    <scope>NUCLEOTIDE SEQUENCE</scope>
    <source>
        <strain evidence="7">DP1</strain>
    </source>
</reference>
<feature type="domain" description="Myb-like" evidence="5">
    <location>
        <begin position="321"/>
        <end position="364"/>
    </location>
</feature>
<dbReference type="PANTHER" id="PTHR46380:SF2">
    <property type="entry name" value="CYCLIN-D-BINDING MYB-LIKE TRANSCRIPTION FACTOR 1"/>
    <property type="match status" value="1"/>
</dbReference>
<dbReference type="InterPro" id="IPR009057">
    <property type="entry name" value="Homeodomain-like_sf"/>
</dbReference>
<dbReference type="Pfam" id="PF13921">
    <property type="entry name" value="Myb_DNA-bind_6"/>
    <property type="match status" value="1"/>
</dbReference>
<dbReference type="CDD" id="cd00167">
    <property type="entry name" value="SANT"/>
    <property type="match status" value="2"/>
</dbReference>
<dbReference type="InterPro" id="IPR051651">
    <property type="entry name" value="DMTF1_DNA-bind_reg"/>
</dbReference>
<comment type="caution">
    <text evidence="7">The sequence shown here is derived from an EMBL/GenBank/DDBJ whole genome shotgun (WGS) entry which is preliminary data.</text>
</comment>
<dbReference type="PROSITE" id="PS51294">
    <property type="entry name" value="HTH_MYB"/>
    <property type="match status" value="1"/>
</dbReference>
<dbReference type="PANTHER" id="PTHR46380">
    <property type="entry name" value="CYCLIN-D-BINDING MYB-LIKE TRANSCRIPTION FACTOR 1"/>
    <property type="match status" value="1"/>
</dbReference>
<protein>
    <submittedName>
        <fullName evidence="7">Uncharacterized protein</fullName>
    </submittedName>
</protein>
<evidence type="ECO:0000313" key="7">
    <source>
        <dbReference type="EMBL" id="CAI2375857.1"/>
    </source>
</evidence>
<evidence type="ECO:0000259" key="5">
    <source>
        <dbReference type="PROSITE" id="PS50090"/>
    </source>
</evidence>
<dbReference type="InterPro" id="IPR001005">
    <property type="entry name" value="SANT/Myb"/>
</dbReference>
<keyword evidence="8" id="KW-1185">Reference proteome</keyword>
<dbReference type="GO" id="GO:0005634">
    <property type="term" value="C:nucleus"/>
    <property type="evidence" value="ECO:0007669"/>
    <property type="project" value="UniProtKB-SubCell"/>
</dbReference>
<evidence type="ECO:0000313" key="8">
    <source>
        <dbReference type="Proteomes" id="UP001295684"/>
    </source>
</evidence>
<dbReference type="SUPFAM" id="SSF46689">
    <property type="entry name" value="Homeodomain-like"/>
    <property type="match status" value="1"/>
</dbReference>
<sequence>MMMHFNSEATEGDLTDDFEGGFHEQADGKKQKKEDLKQEFTCDLSQESEEELEFVGEQESEFDNFSTDSEGDCDQNKWRKRRTIEETDHLNSSSNGSYKTVYRKVCCFQNDPVDEIIGLEWKPSQLLESRVKLKVMTKNELKGLLNKHPENSEKDMKKLSLLRKKAKFPSLLIDENILDKYKPDGSSISARYHHVPLDFSSQRSRELIFKEIERIKTNFELREEEVKKLMSLRYRMGSYNLLNYNSQIFKMMVTWTIMQAYLEQLKKWEEEVTWRDHWSSKDIAELIKLQEKYAGNWAKIATQLGRHSLACKEKFNSLSLKVKRGEWTYQETGTLLELISKFGKNFALISKKMRNRSRIQIRDRVAYLEKTKLLKFDSRMEAKLCSKAIKYGKDWKEISKNEFPDIMPSILMMKYNEIIHRDEETKINNFGQGMQFGGYEKTDEKVETAINSSKDHSMDNQSDNENIQEIGNQSVVKRRNSCSQWEEIIKIDENSDESYLINENREDELIDLFTKKDSAAKRVGTLRAPANFSWQDITS</sequence>
<feature type="compositionally biased region" description="Acidic residues" evidence="4">
    <location>
        <begin position="10"/>
        <end position="19"/>
    </location>
</feature>
<feature type="compositionally biased region" description="Acidic residues" evidence="4">
    <location>
        <begin position="46"/>
        <end position="62"/>
    </location>
</feature>
<proteinExistence type="predicted"/>
<dbReference type="AlphaFoldDB" id="A0AAD1XNG9"/>
<dbReference type="Gene3D" id="1.10.10.60">
    <property type="entry name" value="Homeodomain-like"/>
    <property type="match status" value="2"/>
</dbReference>
<feature type="region of interest" description="Disordered" evidence="4">
    <location>
        <begin position="1"/>
        <end position="74"/>
    </location>
</feature>
<gene>
    <name evidence="7" type="ORF">ECRASSUSDP1_LOCUS17223</name>
</gene>
<keyword evidence="3" id="KW-0539">Nucleus</keyword>
<feature type="compositionally biased region" description="Basic and acidic residues" evidence="4">
    <location>
        <begin position="20"/>
        <end position="40"/>
    </location>
</feature>
<dbReference type="GO" id="GO:0003700">
    <property type="term" value="F:DNA-binding transcription factor activity"/>
    <property type="evidence" value="ECO:0007669"/>
    <property type="project" value="TreeGrafter"/>
</dbReference>
<feature type="domain" description="Myb-like" evidence="5">
    <location>
        <begin position="275"/>
        <end position="319"/>
    </location>
</feature>
<comment type="subcellular location">
    <subcellularLocation>
        <location evidence="1">Nucleus</location>
    </subcellularLocation>
</comment>
<evidence type="ECO:0000256" key="4">
    <source>
        <dbReference type="SAM" id="MobiDB-lite"/>
    </source>
</evidence>
<keyword evidence="2" id="KW-0238">DNA-binding</keyword>
<dbReference type="PROSITE" id="PS50090">
    <property type="entry name" value="MYB_LIKE"/>
    <property type="match status" value="2"/>
</dbReference>
<evidence type="ECO:0000256" key="1">
    <source>
        <dbReference type="ARBA" id="ARBA00004123"/>
    </source>
</evidence>